<reference evidence="2 3" key="1">
    <citation type="submission" date="2018-03" db="EMBL/GenBank/DDBJ databases">
        <title>Brevisbacillus phylogenomics.</title>
        <authorList>
            <person name="Dunlap C."/>
        </authorList>
    </citation>
    <scope>NUCLEOTIDE SEQUENCE [LARGE SCALE GENOMIC DNA]</scope>
    <source>
        <strain evidence="2 3">NRRL NRS-1210</strain>
    </source>
</reference>
<gene>
    <name evidence="2" type="ORF">C7R93_12575</name>
</gene>
<dbReference type="Proteomes" id="UP000240419">
    <property type="component" value="Unassembled WGS sequence"/>
</dbReference>
<dbReference type="AlphaFoldDB" id="A0A2P7V855"/>
<comment type="caution">
    <text evidence="2">The sequence shown here is derived from an EMBL/GenBank/DDBJ whole genome shotgun (WGS) entry which is preliminary data.</text>
</comment>
<keyword evidence="3" id="KW-1185">Reference proteome</keyword>
<proteinExistence type="predicted"/>
<evidence type="ECO:0000256" key="1">
    <source>
        <dbReference type="SAM" id="Coils"/>
    </source>
</evidence>
<sequence>MEMSITRGLSELKLLDKRIQKGINETTFMSSAIGPKPVTGYTSTELYVETTERNYQSVVDLIKRRQKIKSLIVESNAKTMVTISGKRMTVAEAIERKTSIQYEKLLLEKMRRDYNHAVTQVEEKNEEVQLRLERLLEANFGKDSKVKDTEMEAISKPFKEQNEAKLVDPLKLKEKMDTLSKEIDEFECEVDFILSESNTMTKINLVD</sequence>
<evidence type="ECO:0000313" key="3">
    <source>
        <dbReference type="Proteomes" id="UP000240419"/>
    </source>
</evidence>
<feature type="coiled-coil region" evidence="1">
    <location>
        <begin position="107"/>
        <end position="138"/>
    </location>
</feature>
<organism evidence="2 3">
    <name type="scientific">Brevibacillus fortis</name>
    <dbReference type="NCBI Taxonomy" id="2126352"/>
    <lineage>
        <taxon>Bacteria</taxon>
        <taxon>Bacillati</taxon>
        <taxon>Bacillota</taxon>
        <taxon>Bacilli</taxon>
        <taxon>Bacillales</taxon>
        <taxon>Paenibacillaceae</taxon>
        <taxon>Brevibacillus</taxon>
    </lineage>
</organism>
<protein>
    <submittedName>
        <fullName evidence="2">Uncharacterized protein</fullName>
    </submittedName>
</protein>
<dbReference type="EMBL" id="PXZM01000019">
    <property type="protein sequence ID" value="PSJ95399.1"/>
    <property type="molecule type" value="Genomic_DNA"/>
</dbReference>
<dbReference type="RefSeq" id="WP_106839132.1">
    <property type="nucleotide sequence ID" value="NZ_JARMEZ010000011.1"/>
</dbReference>
<dbReference type="OrthoDB" id="2086746at2"/>
<accession>A0A2P7V855</accession>
<evidence type="ECO:0000313" key="2">
    <source>
        <dbReference type="EMBL" id="PSJ95399.1"/>
    </source>
</evidence>
<keyword evidence="1" id="KW-0175">Coiled coil</keyword>
<name>A0A2P7V855_9BACL</name>